<name>A0A3N4JVV9_9PEZI</name>
<protein>
    <submittedName>
        <fullName evidence="1">Uncharacterized protein</fullName>
    </submittedName>
</protein>
<evidence type="ECO:0000313" key="2">
    <source>
        <dbReference type="Proteomes" id="UP000276215"/>
    </source>
</evidence>
<sequence length="113" mass="12847">MFATGRYPLFSSLLAVAIDVVKVDFSMGMRSYPHCFISLHDHQNMLLFPVQSCFPKISFLEVKLTLSFALSLSIYNSHYTRIQSHVHPHAITVPYAYLLPLLHHTGTYCTVTT</sequence>
<dbReference type="Proteomes" id="UP000276215">
    <property type="component" value="Unassembled WGS sequence"/>
</dbReference>
<proteinExistence type="predicted"/>
<evidence type="ECO:0000313" key="1">
    <source>
        <dbReference type="EMBL" id="RPB02490.1"/>
    </source>
</evidence>
<reference evidence="1 2" key="1">
    <citation type="journal article" date="2018" name="Nat. Ecol. Evol.">
        <title>Pezizomycetes genomes reveal the molecular basis of ectomycorrhizal truffle lifestyle.</title>
        <authorList>
            <person name="Murat C."/>
            <person name="Payen T."/>
            <person name="Noel B."/>
            <person name="Kuo A."/>
            <person name="Morin E."/>
            <person name="Chen J."/>
            <person name="Kohler A."/>
            <person name="Krizsan K."/>
            <person name="Balestrini R."/>
            <person name="Da Silva C."/>
            <person name="Montanini B."/>
            <person name="Hainaut M."/>
            <person name="Levati E."/>
            <person name="Barry K.W."/>
            <person name="Belfiori B."/>
            <person name="Cichocki N."/>
            <person name="Clum A."/>
            <person name="Dockter R.B."/>
            <person name="Fauchery L."/>
            <person name="Guy J."/>
            <person name="Iotti M."/>
            <person name="Le Tacon F."/>
            <person name="Lindquist E.A."/>
            <person name="Lipzen A."/>
            <person name="Malagnac F."/>
            <person name="Mello A."/>
            <person name="Molinier V."/>
            <person name="Miyauchi S."/>
            <person name="Poulain J."/>
            <person name="Riccioni C."/>
            <person name="Rubini A."/>
            <person name="Sitrit Y."/>
            <person name="Splivallo R."/>
            <person name="Traeger S."/>
            <person name="Wang M."/>
            <person name="Zifcakova L."/>
            <person name="Wipf D."/>
            <person name="Zambonelli A."/>
            <person name="Paolocci F."/>
            <person name="Nowrousian M."/>
            <person name="Ottonello S."/>
            <person name="Baldrian P."/>
            <person name="Spatafora J.W."/>
            <person name="Henrissat B."/>
            <person name="Nagy L.G."/>
            <person name="Aury J.M."/>
            <person name="Wincker P."/>
            <person name="Grigoriev I.V."/>
            <person name="Bonfante P."/>
            <person name="Martin F.M."/>
        </authorList>
    </citation>
    <scope>NUCLEOTIDE SEQUENCE [LARGE SCALE GENOMIC DNA]</scope>
    <source>
        <strain evidence="1 2">120613-1</strain>
    </source>
</reference>
<keyword evidence="2" id="KW-1185">Reference proteome</keyword>
<dbReference type="EMBL" id="ML120367">
    <property type="protein sequence ID" value="RPB02490.1"/>
    <property type="molecule type" value="Genomic_DNA"/>
</dbReference>
<gene>
    <name evidence="1" type="ORF">L873DRAFT_406857</name>
</gene>
<accession>A0A3N4JVV9</accession>
<organism evidence="1 2">
    <name type="scientific">Choiromyces venosus 120613-1</name>
    <dbReference type="NCBI Taxonomy" id="1336337"/>
    <lineage>
        <taxon>Eukaryota</taxon>
        <taxon>Fungi</taxon>
        <taxon>Dikarya</taxon>
        <taxon>Ascomycota</taxon>
        <taxon>Pezizomycotina</taxon>
        <taxon>Pezizomycetes</taxon>
        <taxon>Pezizales</taxon>
        <taxon>Tuberaceae</taxon>
        <taxon>Choiromyces</taxon>
    </lineage>
</organism>
<dbReference type="AlphaFoldDB" id="A0A3N4JVV9"/>